<dbReference type="SMART" id="SM01008">
    <property type="entry name" value="Ald_Xan_dh_C"/>
    <property type="match status" value="1"/>
</dbReference>
<dbReference type="FunFam" id="3.30.365.10:FF:000001">
    <property type="entry name" value="Xanthine dehydrogenase oxidase"/>
    <property type="match status" value="1"/>
</dbReference>
<dbReference type="AlphaFoldDB" id="A0A853I310"/>
<dbReference type="EC" id="1.17.1.4" evidence="13"/>
<dbReference type="PANTHER" id="PTHR11908">
    <property type="entry name" value="XANTHINE DEHYDROGENASE"/>
    <property type="match status" value="1"/>
</dbReference>
<gene>
    <name evidence="13" type="primary">xdhB</name>
    <name evidence="13" type="ORF">H0A36_03690</name>
</gene>
<evidence type="ECO:0000256" key="8">
    <source>
        <dbReference type="ARBA" id="ARBA00023004"/>
    </source>
</evidence>
<dbReference type="InterPro" id="IPR046867">
    <property type="entry name" value="AldOxase/xan_DH_MoCoBD2"/>
</dbReference>
<organism evidence="13 14">
    <name type="scientific">Spartinivicinus marinus</name>
    <dbReference type="NCBI Taxonomy" id="2994442"/>
    <lineage>
        <taxon>Bacteria</taxon>
        <taxon>Pseudomonadati</taxon>
        <taxon>Pseudomonadota</taxon>
        <taxon>Gammaproteobacteria</taxon>
        <taxon>Oceanospirillales</taxon>
        <taxon>Zooshikellaceae</taxon>
        <taxon>Spartinivicinus</taxon>
    </lineage>
</organism>
<dbReference type="SUPFAM" id="SSF56003">
    <property type="entry name" value="Molybdenum cofactor-binding domain"/>
    <property type="match status" value="1"/>
</dbReference>
<comment type="similarity">
    <text evidence="3">Belongs to the xanthine dehydrogenase family.</text>
</comment>
<dbReference type="SUPFAM" id="SSF54665">
    <property type="entry name" value="CO dehydrogenase molybdoprotein N-domain-like"/>
    <property type="match status" value="1"/>
</dbReference>
<dbReference type="FunFam" id="3.30.365.10:FF:000002">
    <property type="entry name" value="Xanthine dehydrogenase oxidase"/>
    <property type="match status" value="1"/>
</dbReference>
<sequence length="819" mass="89468">MRKLTELDMTQVTSPIKGAVGQAEKHESAHKHVTGEAIYVDDQISAANQLHAAVGKSQIAHGKIKSMDLTAVYAAEGVVAVATASDVPGQLDIGPVYPGDKLLVDDTIEFYGQPLFAVAALSHQQALQAAQLALVEYEPLPAILDITDALKQQSFVRPPHIMKRNNATEAIANAPHNITGRIVIGGQEHFYLEGQVANAIPTEDDGMLILTSSQHPSEVQKLVAEILGIPFNLVTVDMRRMGGGFGGKETQAAPWACLAALLAKITQQPVKLRLNRGDDMIMTGKRHPFDNNYHIGFDHQGRILGAEITINGDCGYSPDLSDAIVDRAMFHADNAYYLDQVKIIGNRCKTHKVSNTAFRGFGGPQGMITIEAAIDDIARYLGKDPLSIRKMNFYDGYCKTRTSSTEGFHKTSLTEGANYIKPAEGFHIKQPAEGSRHTTPYYQVVEQNVIPELVNQLEQSADYQQRRKQIVAFNQQNEVLKKGLSLTPVKFGISFTVQHLNQAGALVHVYTDGSIHLNHGGTEMGQGLLTKVAQIVAEEFQVDIDTICVSATRTDKVPNTSPTAASSSTDLNGKAAQNAAQIIKKRLIEFVAQHFTIEPTEVVFINNHVRFGENTLNFAELVQLAYRNRVSLSATGYYRTPKIHYDRNKAAGRPFFYFASGAAVSEVLIDTLTGEYKVLRVDILHDVGKSLNPAIDIGQIEGGFIQGMGWLTTEELVWNSQGQLMTTGPATYKIPAISDSPLDFRVKLFESTNQEATIYHSKAVGEPPFMLAISVWSAIRDAISSLSGYTISPQLHTPATPERVLQAVELIQTASKAGR</sequence>
<dbReference type="InterPro" id="IPR014309">
    <property type="entry name" value="Xanthine_DH_Mopterin-bd_su"/>
</dbReference>
<evidence type="ECO:0000256" key="7">
    <source>
        <dbReference type="ARBA" id="ARBA00023002"/>
    </source>
</evidence>
<comment type="caution">
    <text evidence="13">The sequence shown here is derived from an EMBL/GenBank/DDBJ whole genome shotgun (WGS) entry which is preliminary data.</text>
</comment>
<comment type="cofactor">
    <cofactor evidence="10">
        <name>[2Fe-2S] cluster</name>
        <dbReference type="ChEBI" id="CHEBI:190135"/>
    </cofactor>
</comment>
<dbReference type="InterPro" id="IPR037165">
    <property type="entry name" value="AldOxase/xan_DH_Mopterin-bd_sf"/>
</dbReference>
<dbReference type="InterPro" id="IPR000674">
    <property type="entry name" value="Ald_Oxase/Xan_DH_a/b"/>
</dbReference>
<keyword evidence="7 13" id="KW-0560">Oxidoreductase</keyword>
<reference evidence="13 14" key="1">
    <citation type="submission" date="2020-07" db="EMBL/GenBank/DDBJ databases">
        <title>Endozoicomonas sp. nov., isolated from sediment.</title>
        <authorList>
            <person name="Gu T."/>
        </authorList>
    </citation>
    <scope>NUCLEOTIDE SEQUENCE [LARGE SCALE GENOMIC DNA]</scope>
    <source>
        <strain evidence="13 14">SM1973</strain>
    </source>
</reference>
<dbReference type="Gene3D" id="3.30.365.10">
    <property type="entry name" value="Aldehyde oxidase/xanthine dehydrogenase, molybdopterin binding domain"/>
    <property type="match status" value="4"/>
</dbReference>
<keyword evidence="6" id="KW-0479">Metal-binding</keyword>
<dbReference type="Gene3D" id="3.90.1170.50">
    <property type="entry name" value="Aldehyde oxidase/xanthine dehydrogenase, a/b hammerhead"/>
    <property type="match status" value="1"/>
</dbReference>
<dbReference type="InterPro" id="IPR016208">
    <property type="entry name" value="Ald_Oxase/xanthine_DH-like"/>
</dbReference>
<dbReference type="RefSeq" id="WP_180567125.1">
    <property type="nucleotide sequence ID" value="NZ_JACCKB010000003.1"/>
</dbReference>
<dbReference type="InterPro" id="IPR008274">
    <property type="entry name" value="AldOxase/xan_DH_MoCoBD1"/>
</dbReference>
<evidence type="ECO:0000313" key="13">
    <source>
        <dbReference type="EMBL" id="NYZ65098.1"/>
    </source>
</evidence>
<dbReference type="EMBL" id="JACCKB010000003">
    <property type="protein sequence ID" value="NYZ65098.1"/>
    <property type="molecule type" value="Genomic_DNA"/>
</dbReference>
<name>A0A853I310_9GAMM</name>
<dbReference type="GO" id="GO:0030151">
    <property type="term" value="F:molybdenum ion binding"/>
    <property type="evidence" value="ECO:0007669"/>
    <property type="project" value="InterPro"/>
</dbReference>
<evidence type="ECO:0000256" key="10">
    <source>
        <dbReference type="ARBA" id="ARBA00034078"/>
    </source>
</evidence>
<evidence type="ECO:0000256" key="1">
    <source>
        <dbReference type="ARBA" id="ARBA00001924"/>
    </source>
</evidence>
<protein>
    <submittedName>
        <fullName evidence="13">Xanthine dehydrogenase molybdopterin binding subunit</fullName>
        <ecNumber evidence="13">1.17.1.4</ecNumber>
    </submittedName>
</protein>
<comment type="cofactor">
    <cofactor evidence="1">
        <name>Mo-molybdopterin</name>
        <dbReference type="ChEBI" id="CHEBI:71302"/>
    </cofactor>
</comment>
<dbReference type="InterPro" id="IPR036856">
    <property type="entry name" value="Ald_Oxase/Xan_DH_a/b_sf"/>
</dbReference>
<keyword evidence="5" id="KW-0001">2Fe-2S</keyword>
<evidence type="ECO:0000256" key="4">
    <source>
        <dbReference type="ARBA" id="ARBA00022505"/>
    </source>
</evidence>
<evidence type="ECO:0000256" key="5">
    <source>
        <dbReference type="ARBA" id="ARBA00022714"/>
    </source>
</evidence>
<dbReference type="Pfam" id="PF01315">
    <property type="entry name" value="Ald_Xan_dh_C"/>
    <property type="match status" value="1"/>
</dbReference>
<dbReference type="GO" id="GO:0005506">
    <property type="term" value="F:iron ion binding"/>
    <property type="evidence" value="ECO:0007669"/>
    <property type="project" value="InterPro"/>
</dbReference>
<keyword evidence="8" id="KW-0408">Iron</keyword>
<evidence type="ECO:0000256" key="9">
    <source>
        <dbReference type="ARBA" id="ARBA00023014"/>
    </source>
</evidence>
<keyword evidence="4" id="KW-0500">Molybdenum</keyword>
<evidence type="ECO:0000259" key="12">
    <source>
        <dbReference type="SMART" id="SM01008"/>
    </source>
</evidence>
<evidence type="ECO:0000256" key="11">
    <source>
        <dbReference type="ARBA" id="ARBA00053029"/>
    </source>
</evidence>
<evidence type="ECO:0000313" key="14">
    <source>
        <dbReference type="Proteomes" id="UP000569732"/>
    </source>
</evidence>
<keyword evidence="14" id="KW-1185">Reference proteome</keyword>
<dbReference type="GO" id="GO:0051537">
    <property type="term" value="F:2 iron, 2 sulfur cluster binding"/>
    <property type="evidence" value="ECO:0007669"/>
    <property type="project" value="UniProtKB-KW"/>
</dbReference>
<dbReference type="Proteomes" id="UP000569732">
    <property type="component" value="Unassembled WGS sequence"/>
</dbReference>
<keyword evidence="9" id="KW-0411">Iron-sulfur</keyword>
<comment type="cofactor">
    <cofactor evidence="11">
        <name>Mo-molybdopterin cytosine dinucleotide</name>
        <dbReference type="ChEBI" id="CHEBI:71308"/>
    </cofactor>
</comment>
<dbReference type="GO" id="GO:0004854">
    <property type="term" value="F:xanthine dehydrogenase activity"/>
    <property type="evidence" value="ECO:0007669"/>
    <property type="project" value="UniProtKB-EC"/>
</dbReference>
<evidence type="ECO:0000256" key="6">
    <source>
        <dbReference type="ARBA" id="ARBA00022723"/>
    </source>
</evidence>
<feature type="domain" description="Aldehyde oxidase/xanthine dehydrogenase a/b hammerhead" evidence="12">
    <location>
        <begin position="34"/>
        <end position="141"/>
    </location>
</feature>
<proteinExistence type="inferred from homology"/>
<dbReference type="Pfam" id="PF02738">
    <property type="entry name" value="MoCoBD_1"/>
    <property type="match status" value="1"/>
</dbReference>
<dbReference type="Pfam" id="PF20256">
    <property type="entry name" value="MoCoBD_2"/>
    <property type="match status" value="1"/>
</dbReference>
<dbReference type="NCBIfam" id="TIGR02965">
    <property type="entry name" value="xanthine_xdhB"/>
    <property type="match status" value="1"/>
</dbReference>
<evidence type="ECO:0000256" key="2">
    <source>
        <dbReference type="ARBA" id="ARBA00001974"/>
    </source>
</evidence>
<evidence type="ECO:0000256" key="3">
    <source>
        <dbReference type="ARBA" id="ARBA00006849"/>
    </source>
</evidence>
<accession>A0A853I310</accession>
<comment type="cofactor">
    <cofactor evidence="2">
        <name>FAD</name>
        <dbReference type="ChEBI" id="CHEBI:57692"/>
    </cofactor>
</comment>
<dbReference type="PANTHER" id="PTHR11908:SF132">
    <property type="entry name" value="ALDEHYDE OXIDASE 1-RELATED"/>
    <property type="match status" value="1"/>
</dbReference>